<evidence type="ECO:0000313" key="2">
    <source>
        <dbReference type="EMBL" id="QDK70977.1"/>
    </source>
</evidence>
<dbReference type="KEGG" id="lack:FLP15_07145"/>
<dbReference type="SUPFAM" id="SSF103473">
    <property type="entry name" value="MFS general substrate transporter"/>
    <property type="match status" value="1"/>
</dbReference>
<feature type="transmembrane region" description="Helical" evidence="1">
    <location>
        <begin position="69"/>
        <end position="90"/>
    </location>
</feature>
<keyword evidence="3" id="KW-1185">Reference proteome</keyword>
<protein>
    <submittedName>
        <fullName evidence="2">Multidrug efflux MFS transporter</fullName>
    </submittedName>
</protein>
<dbReference type="OrthoDB" id="9816041at2"/>
<accession>A0A514Z8Z1</accession>
<sequence length="98" mass="10569">MMDAVKPSEMTHASALSNTLKQVASALIVAVFTSVTTKVSKDHLPSAQLKVENPTLYLAKLINATIKGYSASFLLAVVLGTIGVAFTLFLRNQEKFKK</sequence>
<gene>
    <name evidence="2" type="ORF">FLP15_07145</name>
</gene>
<evidence type="ECO:0000313" key="3">
    <source>
        <dbReference type="Proteomes" id="UP000315128"/>
    </source>
</evidence>
<organism evidence="2 3">
    <name type="scientific">Lactococcus protaetiae</name>
    <dbReference type="NCBI Taxonomy" id="2592653"/>
    <lineage>
        <taxon>Bacteria</taxon>
        <taxon>Bacillati</taxon>
        <taxon>Bacillota</taxon>
        <taxon>Bacilli</taxon>
        <taxon>Lactobacillales</taxon>
        <taxon>Streptococcaceae</taxon>
        <taxon>Lactococcus</taxon>
    </lineage>
</organism>
<dbReference type="EMBL" id="CP041356">
    <property type="protein sequence ID" value="QDK70977.1"/>
    <property type="molecule type" value="Genomic_DNA"/>
</dbReference>
<reference evidence="2 3" key="1">
    <citation type="submission" date="2019-07" db="EMBL/GenBank/DDBJ databases">
        <title>Genome sequencing of KACC 19320.</title>
        <authorList>
            <person name="Heo J."/>
            <person name="Kim S.-J."/>
            <person name="Kim J.-S."/>
            <person name="Hong S.-B."/>
            <person name="Kwon S.-W."/>
        </authorList>
    </citation>
    <scope>NUCLEOTIDE SEQUENCE [LARGE SCALE GENOMIC DNA]</scope>
    <source>
        <strain evidence="2 3">KACC 19320</strain>
    </source>
</reference>
<name>A0A514Z8Z1_9LACT</name>
<dbReference type="AlphaFoldDB" id="A0A514Z8Z1"/>
<keyword evidence="1" id="KW-0472">Membrane</keyword>
<keyword evidence="1" id="KW-1133">Transmembrane helix</keyword>
<dbReference type="Proteomes" id="UP000315128">
    <property type="component" value="Chromosome"/>
</dbReference>
<proteinExistence type="predicted"/>
<evidence type="ECO:0000256" key="1">
    <source>
        <dbReference type="SAM" id="Phobius"/>
    </source>
</evidence>
<dbReference type="InterPro" id="IPR036259">
    <property type="entry name" value="MFS_trans_sf"/>
</dbReference>
<keyword evidence="1" id="KW-0812">Transmembrane</keyword>